<dbReference type="STRING" id="1763535.LPB072_09815"/>
<protein>
    <recommendedName>
        <fullName evidence="1">AB hydrolase-1 domain-containing protein</fullName>
    </recommendedName>
</protein>
<dbReference type="GO" id="GO:0016020">
    <property type="term" value="C:membrane"/>
    <property type="evidence" value="ECO:0007669"/>
    <property type="project" value="TreeGrafter"/>
</dbReference>
<keyword evidence="4" id="KW-1185">Reference proteome</keyword>
<dbReference type="RefSeq" id="WP_066088361.1">
    <property type="nucleotide sequence ID" value="NZ_CP017476.1"/>
</dbReference>
<evidence type="ECO:0000313" key="2">
    <source>
        <dbReference type="EMBL" id="AOW15530.1"/>
    </source>
</evidence>
<evidence type="ECO:0000313" key="4">
    <source>
        <dbReference type="Proteomes" id="UP000185657"/>
    </source>
</evidence>
<name>A0A162Z162_9BURK</name>
<reference evidence="2 5" key="2">
    <citation type="submission" date="2016-10" db="EMBL/GenBank/DDBJ databases">
        <title>Hydorgenophaga sp. LPB0072 isolated from gastropod.</title>
        <authorList>
            <person name="Kim E."/>
            <person name="Yi H."/>
        </authorList>
    </citation>
    <scope>NUCLEOTIDE SEQUENCE [LARGE SCALE GENOMIC DNA]</scope>
    <source>
        <strain evidence="2 5">LPB0072</strain>
    </source>
</reference>
<feature type="domain" description="AB hydrolase-1" evidence="1">
    <location>
        <begin position="21"/>
        <end position="260"/>
    </location>
</feature>
<dbReference type="EMBL" id="CP017476">
    <property type="protein sequence ID" value="AOW15530.1"/>
    <property type="molecule type" value="Genomic_DNA"/>
</dbReference>
<reference evidence="3 4" key="1">
    <citation type="submission" date="2016-02" db="EMBL/GenBank/DDBJ databases">
        <title>Draft genome sequence of Hydrogenophaga sp. LPB0072.</title>
        <authorList>
            <person name="Shin S.-K."/>
            <person name="Yi H."/>
        </authorList>
    </citation>
    <scope>NUCLEOTIDE SEQUENCE [LARGE SCALE GENOMIC DNA]</scope>
    <source>
        <strain evidence="3 4">LPB0072</strain>
    </source>
</reference>
<dbReference type="PANTHER" id="PTHR43798">
    <property type="entry name" value="MONOACYLGLYCEROL LIPASE"/>
    <property type="match status" value="1"/>
</dbReference>
<dbReference type="Proteomes" id="UP000185657">
    <property type="component" value="Unassembled WGS sequence"/>
</dbReference>
<dbReference type="InterPro" id="IPR000073">
    <property type="entry name" value="AB_hydrolase_1"/>
</dbReference>
<dbReference type="AlphaFoldDB" id="A0A162Z162"/>
<proteinExistence type="predicted"/>
<dbReference type="PANTHER" id="PTHR43798:SF33">
    <property type="entry name" value="HYDROLASE, PUTATIVE (AFU_ORTHOLOGUE AFUA_2G14860)-RELATED"/>
    <property type="match status" value="1"/>
</dbReference>
<evidence type="ECO:0000313" key="5">
    <source>
        <dbReference type="Proteomes" id="UP000185680"/>
    </source>
</evidence>
<accession>A0A162Z162</accession>
<evidence type="ECO:0000259" key="1">
    <source>
        <dbReference type="Pfam" id="PF12697"/>
    </source>
</evidence>
<dbReference type="Proteomes" id="UP000185680">
    <property type="component" value="Chromosome"/>
</dbReference>
<dbReference type="Gene3D" id="3.40.50.1820">
    <property type="entry name" value="alpha/beta hydrolase"/>
    <property type="match status" value="1"/>
</dbReference>
<dbReference type="KEGG" id="hyl:LPB072_09815"/>
<sequence length="276" mass="30844">MQTSLEINDLTVLVDGAGPTLVFVHGWPDGPALWEPAVTALKARYRCVRVTLPGFDLKKPPRPVSVDAMCGLLAEVVDEVSPTEPVTLVLHDWGCFFGYEFAARHRKRVEAVVGVDIGDTNSGAYLSQLTLKEKLLIAGYQLWLAVAWKLGPLWPGMASRMTRYMARAIGCRTPSETIAWQMNYPYAMQWFGSLGGLRGVARVGKFLGDEVPTLFIYGQRKPFMFHSRQWVLNLAKKPGCAAHGLETGHWVMRQQPEAFNTLLLNWLERRRADSGV</sequence>
<dbReference type="OrthoDB" id="2987348at2"/>
<dbReference type="InterPro" id="IPR029058">
    <property type="entry name" value="AB_hydrolase_fold"/>
</dbReference>
<dbReference type="Pfam" id="PF12697">
    <property type="entry name" value="Abhydrolase_6"/>
    <property type="match status" value="1"/>
</dbReference>
<dbReference type="SUPFAM" id="SSF53474">
    <property type="entry name" value="alpha/beta-Hydrolases"/>
    <property type="match status" value="1"/>
</dbReference>
<organism evidence="2 5">
    <name type="scientific">Hydrogenophaga crassostreae</name>
    <dbReference type="NCBI Taxonomy" id="1763535"/>
    <lineage>
        <taxon>Bacteria</taxon>
        <taxon>Pseudomonadati</taxon>
        <taxon>Pseudomonadota</taxon>
        <taxon>Betaproteobacteria</taxon>
        <taxon>Burkholderiales</taxon>
        <taxon>Comamonadaceae</taxon>
        <taxon>Hydrogenophaga</taxon>
    </lineage>
</organism>
<evidence type="ECO:0000313" key="3">
    <source>
        <dbReference type="EMBL" id="OAD42801.1"/>
    </source>
</evidence>
<dbReference type="InterPro" id="IPR050266">
    <property type="entry name" value="AB_hydrolase_sf"/>
</dbReference>
<gene>
    <name evidence="2" type="ORF">LPB072_09815</name>
    <name evidence="3" type="ORF">LPB72_07555</name>
</gene>
<dbReference type="EMBL" id="LVWD01000007">
    <property type="protein sequence ID" value="OAD42801.1"/>
    <property type="molecule type" value="Genomic_DNA"/>
</dbReference>